<keyword evidence="2" id="KW-0812">Transmembrane</keyword>
<feature type="compositionally biased region" description="Basic and acidic residues" evidence="1">
    <location>
        <begin position="331"/>
        <end position="343"/>
    </location>
</feature>
<keyword evidence="2" id="KW-1133">Transmembrane helix</keyword>
<gene>
    <name evidence="4" type="ORF">QBC38DRAFT_487607</name>
</gene>
<keyword evidence="2" id="KW-0472">Membrane</keyword>
<accession>A0AAN7BHP8</accession>
<reference evidence="4" key="2">
    <citation type="submission" date="2023-05" db="EMBL/GenBank/DDBJ databases">
        <authorList>
            <consortium name="Lawrence Berkeley National Laboratory"/>
            <person name="Steindorff A."/>
            <person name="Hensen N."/>
            <person name="Bonometti L."/>
            <person name="Westerberg I."/>
            <person name="Brannstrom I.O."/>
            <person name="Guillou S."/>
            <person name="Cros-Aarteil S."/>
            <person name="Calhoun S."/>
            <person name="Haridas S."/>
            <person name="Kuo A."/>
            <person name="Mondo S."/>
            <person name="Pangilinan J."/>
            <person name="Riley R."/>
            <person name="Labutti K."/>
            <person name="Andreopoulos B."/>
            <person name="Lipzen A."/>
            <person name="Chen C."/>
            <person name="Yanf M."/>
            <person name="Daum C."/>
            <person name="Ng V."/>
            <person name="Clum A."/>
            <person name="Ohm R."/>
            <person name="Martin F."/>
            <person name="Silar P."/>
            <person name="Natvig D."/>
            <person name="Lalanne C."/>
            <person name="Gautier V."/>
            <person name="Ament-Velasquez S.L."/>
            <person name="Kruys A."/>
            <person name="Hutchinson M.I."/>
            <person name="Powell A.J."/>
            <person name="Barry K."/>
            <person name="Miller A.N."/>
            <person name="Grigoriev I.V."/>
            <person name="Debuchy R."/>
            <person name="Gladieux P."/>
            <person name="Thoren M.H."/>
            <person name="Johannesson H."/>
        </authorList>
    </citation>
    <scope>NUCLEOTIDE SEQUENCE</scope>
    <source>
        <strain evidence="4">CBS 990.96</strain>
    </source>
</reference>
<comment type="caution">
    <text evidence="4">The sequence shown here is derived from an EMBL/GenBank/DDBJ whole genome shotgun (WGS) entry which is preliminary data.</text>
</comment>
<dbReference type="Proteomes" id="UP001301958">
    <property type="component" value="Unassembled WGS sequence"/>
</dbReference>
<evidence type="ECO:0000256" key="1">
    <source>
        <dbReference type="SAM" id="MobiDB-lite"/>
    </source>
</evidence>
<evidence type="ECO:0000313" key="5">
    <source>
        <dbReference type="Proteomes" id="UP001301958"/>
    </source>
</evidence>
<feature type="chain" id="PRO_5042933036" description="Mid2 domain-containing protein" evidence="3">
    <location>
        <begin position="21"/>
        <end position="355"/>
    </location>
</feature>
<feature type="signal peptide" evidence="3">
    <location>
        <begin position="1"/>
        <end position="20"/>
    </location>
</feature>
<dbReference type="AlphaFoldDB" id="A0AAN7BHP8"/>
<feature type="region of interest" description="Disordered" evidence="1">
    <location>
        <begin position="326"/>
        <end position="355"/>
    </location>
</feature>
<evidence type="ECO:0000256" key="3">
    <source>
        <dbReference type="SAM" id="SignalP"/>
    </source>
</evidence>
<proteinExistence type="predicted"/>
<evidence type="ECO:0000313" key="4">
    <source>
        <dbReference type="EMBL" id="KAK4223478.1"/>
    </source>
</evidence>
<feature type="transmembrane region" description="Helical" evidence="2">
    <location>
        <begin position="200"/>
        <end position="226"/>
    </location>
</feature>
<dbReference type="EMBL" id="MU865425">
    <property type="protein sequence ID" value="KAK4223478.1"/>
    <property type="molecule type" value="Genomic_DNA"/>
</dbReference>
<name>A0AAN7BHP8_9PEZI</name>
<organism evidence="4 5">
    <name type="scientific">Podospora fimiseda</name>
    <dbReference type="NCBI Taxonomy" id="252190"/>
    <lineage>
        <taxon>Eukaryota</taxon>
        <taxon>Fungi</taxon>
        <taxon>Dikarya</taxon>
        <taxon>Ascomycota</taxon>
        <taxon>Pezizomycotina</taxon>
        <taxon>Sordariomycetes</taxon>
        <taxon>Sordariomycetidae</taxon>
        <taxon>Sordariales</taxon>
        <taxon>Podosporaceae</taxon>
        <taxon>Podospora</taxon>
    </lineage>
</organism>
<evidence type="ECO:0008006" key="6">
    <source>
        <dbReference type="Google" id="ProtNLM"/>
    </source>
</evidence>
<keyword evidence="3" id="KW-0732">Signal</keyword>
<keyword evidence="5" id="KW-1185">Reference proteome</keyword>
<protein>
    <recommendedName>
        <fullName evidence="6">Mid2 domain-containing protein</fullName>
    </recommendedName>
</protein>
<evidence type="ECO:0000256" key="2">
    <source>
        <dbReference type="SAM" id="Phobius"/>
    </source>
</evidence>
<sequence length="355" mass="36954">MTSVRSIIGVLVTVAGLVQGKAFSQWQPAKQTLFQGRVPLVQIGEQPVPTTPPDPSRAALGFDLYKRQGNQVCGYIQGNANNPFKCPVSTLVCSTNQNYVGCCPAGASCLIYTACLDNSVFSRGACSSIGSQTTCCSNIDTAFCNVFTYVDLPYQSVVGCGSVQGDAVLYANPVTTCSTSAVPSSTTTTPVQSSSSDPNFGAIIGGVIGGVAILAIAGGLIAWYVIRKREKRRNFAFAATAVFPSTHADHGASPMGSPGLMSETAHSPFGSDHRHSMLKTQSWHGFQPVSPGLAPPPQYNAYSPYGDAGDAGGSAIAEADGVSVSPVEIGGAERQRDGREVSRCDPVYNTPVTPP</sequence>
<reference evidence="4" key="1">
    <citation type="journal article" date="2023" name="Mol. Phylogenet. Evol.">
        <title>Genome-scale phylogeny and comparative genomics of the fungal order Sordariales.</title>
        <authorList>
            <person name="Hensen N."/>
            <person name="Bonometti L."/>
            <person name="Westerberg I."/>
            <person name="Brannstrom I.O."/>
            <person name="Guillou S."/>
            <person name="Cros-Aarteil S."/>
            <person name="Calhoun S."/>
            <person name="Haridas S."/>
            <person name="Kuo A."/>
            <person name="Mondo S."/>
            <person name="Pangilinan J."/>
            <person name="Riley R."/>
            <person name="LaButti K."/>
            <person name="Andreopoulos B."/>
            <person name="Lipzen A."/>
            <person name="Chen C."/>
            <person name="Yan M."/>
            <person name="Daum C."/>
            <person name="Ng V."/>
            <person name="Clum A."/>
            <person name="Steindorff A."/>
            <person name="Ohm R.A."/>
            <person name="Martin F."/>
            <person name="Silar P."/>
            <person name="Natvig D.O."/>
            <person name="Lalanne C."/>
            <person name="Gautier V."/>
            <person name="Ament-Velasquez S.L."/>
            <person name="Kruys A."/>
            <person name="Hutchinson M.I."/>
            <person name="Powell A.J."/>
            <person name="Barry K."/>
            <person name="Miller A.N."/>
            <person name="Grigoriev I.V."/>
            <person name="Debuchy R."/>
            <person name="Gladieux P."/>
            <person name="Hiltunen Thoren M."/>
            <person name="Johannesson H."/>
        </authorList>
    </citation>
    <scope>NUCLEOTIDE SEQUENCE</scope>
    <source>
        <strain evidence="4">CBS 990.96</strain>
    </source>
</reference>